<feature type="compositionally biased region" description="Low complexity" evidence="4">
    <location>
        <begin position="8"/>
        <end position="32"/>
    </location>
</feature>
<dbReference type="OMA" id="WIVQLER"/>
<reference evidence="7" key="1">
    <citation type="submission" date="2015-04" db="UniProtKB">
        <authorList>
            <consortium name="EnsemblPlants"/>
        </authorList>
    </citation>
    <scope>IDENTIFICATION</scope>
    <source>
        <strain evidence="7">SL10</strain>
    </source>
</reference>
<dbReference type="InterPro" id="IPR034741">
    <property type="entry name" value="Terpene_cyclase-like_1_C"/>
</dbReference>
<dbReference type="Proteomes" id="UP000006591">
    <property type="component" value="Chromosome 4"/>
</dbReference>
<reference evidence="7" key="2">
    <citation type="submission" date="2018-04" db="EMBL/GenBank/DDBJ databases">
        <title>OnivRS2 (Oryza nivara Reference Sequence Version 2).</title>
        <authorList>
            <person name="Zhang J."/>
            <person name="Kudrna D."/>
            <person name="Lee S."/>
            <person name="Talag J."/>
            <person name="Rajasekar S."/>
            <person name="Welchert J."/>
            <person name="Hsing Y.-I."/>
            <person name="Wing R.A."/>
        </authorList>
    </citation>
    <scope>NUCLEOTIDE SEQUENCE [LARGE SCALE GENOMIC DNA]</scope>
    <source>
        <strain evidence="7">SL10</strain>
    </source>
</reference>
<evidence type="ECO:0008006" key="9">
    <source>
        <dbReference type="Google" id="ProtNLM"/>
    </source>
</evidence>
<dbReference type="Gene3D" id="1.10.600.10">
    <property type="entry name" value="Farnesyl Diphosphate Synthase"/>
    <property type="match status" value="1"/>
</dbReference>
<dbReference type="InterPro" id="IPR001906">
    <property type="entry name" value="Terpene_synth_N"/>
</dbReference>
<dbReference type="FunFam" id="1.10.600.10:FF:000007">
    <property type="entry name" value="Isoprene synthase, chloroplastic"/>
    <property type="match status" value="1"/>
</dbReference>
<proteinExistence type="predicted"/>
<protein>
    <recommendedName>
        <fullName evidence="9">Terpene synthase</fullName>
    </recommendedName>
</protein>
<dbReference type="PANTHER" id="PTHR31225:SF52">
    <property type="entry name" value="ALPHA-HUMULENE_(-)-(E)-BETA-CARYOPHYLLENE SYNTHASE"/>
    <property type="match status" value="1"/>
</dbReference>
<evidence type="ECO:0000259" key="5">
    <source>
        <dbReference type="Pfam" id="PF01397"/>
    </source>
</evidence>
<sequence length="610" mass="71125">MASFSVHAQPWSSSCQPAAAAPSQRQCSTTPPWRRPWRQPRTRSPGTLRCRQAQQQLLLSTGVIQQDAVDDRLNKNPCNFHPSIWGDFFLYHSSTTAASYEQQEWIVQLERLKEEVGNMITSSVTSSLLERLHLIDALERLCVNHLFEEEINILLMQISSSNNVNDCDDVHTVAMWFYLLRKHGYKVSQDVFVKFKDEEGNFIAKNPMDLLALYNAAHYRVHGEKILDDAILFTKRCLHSMFPSLEGSLAREVKCALEIPLPRRVGIYEANYYISTYEKEGKVHDMIVQLAKLNFNLMQLQYQEELDIITRWWKDLQIQSKLPFARDRIVECYLWMLGVYYEPNCSRGRIILTKVISIATIFDDTFDSYGTIEECELFTKCLESWELVADELPDCMKHVLEKVFQSYQIIEQELSEDEKYRMPYLRSFTEDLVRNYNREVKMREESYVPKSVEEHLQISSRTGACHLLACASLVGMDVTATKESFDWVSTMPKMVLALCTILRLVDDLKTYEREQLTPHVASSIDSYMKQHDVSIEMARFKIEELKEEHWKDFNDEWLDPDSAQPRKLLEAIFNLTRTMEFIYNQADNFTYCHNLKDTISSLLVEAFPVN</sequence>
<feature type="domain" description="Terpene synthase metal-binding" evidence="6">
    <location>
        <begin position="314"/>
        <end position="552"/>
    </location>
</feature>
<name>A0A0E0GY68_ORYNI</name>
<dbReference type="AlphaFoldDB" id="A0A0E0GY68"/>
<dbReference type="SUPFAM" id="SSF48239">
    <property type="entry name" value="Terpenoid cyclases/Protein prenyltransferases"/>
    <property type="match status" value="1"/>
</dbReference>
<evidence type="ECO:0000256" key="1">
    <source>
        <dbReference type="ARBA" id="ARBA00001936"/>
    </source>
</evidence>
<dbReference type="CDD" id="cd00684">
    <property type="entry name" value="Terpene_cyclase_plant_C1"/>
    <property type="match status" value="1"/>
</dbReference>
<evidence type="ECO:0000256" key="4">
    <source>
        <dbReference type="SAM" id="MobiDB-lite"/>
    </source>
</evidence>
<comment type="cofactor">
    <cofactor evidence="2">
        <name>Mg(2+)</name>
        <dbReference type="ChEBI" id="CHEBI:18420"/>
    </cofactor>
</comment>
<evidence type="ECO:0000256" key="2">
    <source>
        <dbReference type="ARBA" id="ARBA00001946"/>
    </source>
</evidence>
<evidence type="ECO:0000313" key="8">
    <source>
        <dbReference type="Proteomes" id="UP000006591"/>
    </source>
</evidence>
<dbReference type="STRING" id="4536.A0A0E0GY68"/>
<dbReference type="HOGENOM" id="CLU_003125_7_2_1"/>
<dbReference type="Gramene" id="ONIVA04G03610.1">
    <property type="protein sequence ID" value="ONIVA04G03610.1"/>
    <property type="gene ID" value="ONIVA04G03610"/>
</dbReference>
<comment type="cofactor">
    <cofactor evidence="1">
        <name>Mn(2+)</name>
        <dbReference type="ChEBI" id="CHEBI:29035"/>
    </cofactor>
</comment>
<dbReference type="GO" id="GO:0010333">
    <property type="term" value="F:terpene synthase activity"/>
    <property type="evidence" value="ECO:0007669"/>
    <property type="project" value="InterPro"/>
</dbReference>
<dbReference type="SFLD" id="SFLDS00005">
    <property type="entry name" value="Isoprenoid_Synthase_Type_I"/>
    <property type="match status" value="1"/>
</dbReference>
<keyword evidence="8" id="KW-1185">Reference proteome</keyword>
<feature type="region of interest" description="Disordered" evidence="4">
    <location>
        <begin position="1"/>
        <end position="47"/>
    </location>
</feature>
<organism evidence="7">
    <name type="scientific">Oryza nivara</name>
    <name type="common">Indian wild rice</name>
    <name type="synonym">Oryza sativa f. spontanea</name>
    <dbReference type="NCBI Taxonomy" id="4536"/>
    <lineage>
        <taxon>Eukaryota</taxon>
        <taxon>Viridiplantae</taxon>
        <taxon>Streptophyta</taxon>
        <taxon>Embryophyta</taxon>
        <taxon>Tracheophyta</taxon>
        <taxon>Spermatophyta</taxon>
        <taxon>Magnoliopsida</taxon>
        <taxon>Liliopsida</taxon>
        <taxon>Poales</taxon>
        <taxon>Poaceae</taxon>
        <taxon>BOP clade</taxon>
        <taxon>Oryzoideae</taxon>
        <taxon>Oryzeae</taxon>
        <taxon>Oryzinae</taxon>
        <taxon>Oryza</taxon>
    </lineage>
</organism>
<keyword evidence="3" id="KW-0479">Metal-binding</keyword>
<dbReference type="Pfam" id="PF03936">
    <property type="entry name" value="Terpene_synth_C"/>
    <property type="match status" value="1"/>
</dbReference>
<evidence type="ECO:0000259" key="6">
    <source>
        <dbReference type="Pfam" id="PF03936"/>
    </source>
</evidence>
<dbReference type="PANTHER" id="PTHR31225">
    <property type="entry name" value="OS04G0344100 PROTEIN-RELATED"/>
    <property type="match status" value="1"/>
</dbReference>
<dbReference type="InterPro" id="IPR008930">
    <property type="entry name" value="Terpenoid_cyclase/PrenylTrfase"/>
</dbReference>
<dbReference type="InterPro" id="IPR050148">
    <property type="entry name" value="Terpene_synthase-like"/>
</dbReference>
<dbReference type="eggNOG" id="ENOG502QUCN">
    <property type="taxonomic scope" value="Eukaryota"/>
</dbReference>
<dbReference type="Gene3D" id="1.50.10.130">
    <property type="entry name" value="Terpene synthase, N-terminal domain"/>
    <property type="match status" value="1"/>
</dbReference>
<dbReference type="InterPro" id="IPR008949">
    <property type="entry name" value="Isoprenoid_synthase_dom_sf"/>
</dbReference>
<dbReference type="SFLD" id="SFLDG01019">
    <property type="entry name" value="Terpene_Cyclase_Like_1_C_Termi"/>
    <property type="match status" value="1"/>
</dbReference>
<dbReference type="GO" id="GO:0000287">
    <property type="term" value="F:magnesium ion binding"/>
    <property type="evidence" value="ECO:0007669"/>
    <property type="project" value="InterPro"/>
</dbReference>
<dbReference type="InterPro" id="IPR036965">
    <property type="entry name" value="Terpene_synth_N_sf"/>
</dbReference>
<accession>A0A0E0GY68</accession>
<evidence type="ECO:0000256" key="3">
    <source>
        <dbReference type="ARBA" id="ARBA00022723"/>
    </source>
</evidence>
<dbReference type="InterPro" id="IPR044814">
    <property type="entry name" value="Terpene_cyclase_plant_C1"/>
</dbReference>
<dbReference type="SUPFAM" id="SSF48576">
    <property type="entry name" value="Terpenoid synthases"/>
    <property type="match status" value="1"/>
</dbReference>
<dbReference type="GO" id="GO:0016102">
    <property type="term" value="P:diterpenoid biosynthetic process"/>
    <property type="evidence" value="ECO:0007669"/>
    <property type="project" value="InterPro"/>
</dbReference>
<evidence type="ECO:0000313" key="7">
    <source>
        <dbReference type="EnsemblPlants" id="ONIVA04G03610.1"/>
    </source>
</evidence>
<dbReference type="InterPro" id="IPR005630">
    <property type="entry name" value="Terpene_synthase_metal-bd"/>
</dbReference>
<dbReference type="EnsemblPlants" id="ONIVA04G03610.1">
    <property type="protein sequence ID" value="ONIVA04G03610.1"/>
    <property type="gene ID" value="ONIVA04G03610"/>
</dbReference>
<dbReference type="Pfam" id="PF01397">
    <property type="entry name" value="Terpene_synth"/>
    <property type="match status" value="1"/>
</dbReference>
<feature type="domain" description="Terpene synthase N-terminal" evidence="5">
    <location>
        <begin position="84"/>
        <end position="257"/>
    </location>
</feature>